<comment type="caution">
    <text evidence="3">The sequence shown here is derived from an EMBL/GenBank/DDBJ whole genome shotgun (WGS) entry which is preliminary data.</text>
</comment>
<evidence type="ECO:0000259" key="2">
    <source>
        <dbReference type="Pfam" id="PF13701"/>
    </source>
</evidence>
<feature type="domain" description="Transposase DDE" evidence="2">
    <location>
        <begin position="66"/>
        <end position="148"/>
    </location>
</feature>
<evidence type="ECO:0000313" key="3">
    <source>
        <dbReference type="EMBL" id="MBK1839487.1"/>
    </source>
</evidence>
<proteinExistence type="predicted"/>
<sequence length="194" mass="20782">MSQVTSEQPDRRRTLPSTHRANPDHPLALKQFHQGSTAFTPAMVESTGALPRLSAVAGKPVHAAFDGGLLLLAEINRRLGICERLTACIKGPRALERIQHTLVKMIRFRALLIDAGYADCNDCDTLRSDPAFKMVVGRLPESGGALLAADHQPAGELAWPTGGTTRPSSVCSIASCSHRLCAGRLRSAIPRLAS</sequence>
<evidence type="ECO:0000313" key="4">
    <source>
        <dbReference type="Proteomes" id="UP000652760"/>
    </source>
</evidence>
<organism evidence="3 4">
    <name type="scientific">Azospirillum endophyticum</name>
    <dbReference type="NCBI Taxonomy" id="2800326"/>
    <lineage>
        <taxon>Bacteria</taxon>
        <taxon>Pseudomonadati</taxon>
        <taxon>Pseudomonadota</taxon>
        <taxon>Alphaproteobacteria</taxon>
        <taxon>Rhodospirillales</taxon>
        <taxon>Azospirillaceae</taxon>
        <taxon>Azospirillum</taxon>
    </lineage>
</organism>
<dbReference type="InterPro" id="IPR025668">
    <property type="entry name" value="Tnp_DDE_dom"/>
</dbReference>
<accession>A0ABS1F7W7</accession>
<protein>
    <submittedName>
        <fullName evidence="3">Transposase</fullName>
    </submittedName>
</protein>
<dbReference type="Proteomes" id="UP000652760">
    <property type="component" value="Unassembled WGS sequence"/>
</dbReference>
<gene>
    <name evidence="3" type="ORF">JHL17_18920</name>
</gene>
<evidence type="ECO:0000256" key="1">
    <source>
        <dbReference type="SAM" id="MobiDB-lite"/>
    </source>
</evidence>
<dbReference type="Pfam" id="PF13701">
    <property type="entry name" value="DDE_Tnp_1_4"/>
    <property type="match status" value="1"/>
</dbReference>
<reference evidence="4" key="1">
    <citation type="submission" date="2021-01" db="EMBL/GenBank/DDBJ databases">
        <title>Genome public.</title>
        <authorList>
            <person name="Liu C."/>
            <person name="Sun Q."/>
        </authorList>
    </citation>
    <scope>NUCLEOTIDE SEQUENCE [LARGE SCALE GENOMIC DNA]</scope>
    <source>
        <strain evidence="4">YIM B02556</strain>
    </source>
</reference>
<dbReference type="EMBL" id="JAENHM010000058">
    <property type="protein sequence ID" value="MBK1839487.1"/>
    <property type="molecule type" value="Genomic_DNA"/>
</dbReference>
<feature type="region of interest" description="Disordered" evidence="1">
    <location>
        <begin position="1"/>
        <end position="25"/>
    </location>
</feature>
<keyword evidence="4" id="KW-1185">Reference proteome</keyword>
<name>A0ABS1F7W7_9PROT</name>